<proteinExistence type="predicted"/>
<accession>A0AA41HDB3</accession>
<sequence>MHDTVAYRRAAAAEAMEIENLYLDGILDAQPAPATQSMLVDGCQPAHRLTVMGVKKIQGELSQQTTVRCSAAIEDSFLASVR</sequence>
<dbReference type="EMBL" id="JALJZU010000009">
    <property type="protein sequence ID" value="MCP2010649.1"/>
    <property type="molecule type" value="Genomic_DNA"/>
</dbReference>
<gene>
    <name evidence="1" type="ORF">KVP70_15995</name>
    <name evidence="2" type="ORF">L1274_004391</name>
</gene>
<comment type="caution">
    <text evidence="1">The sequence shown here is derived from an EMBL/GenBank/DDBJ whole genome shotgun (WGS) entry which is preliminary data.</text>
</comment>
<reference evidence="1" key="1">
    <citation type="submission" date="2021-07" db="EMBL/GenBank/DDBJ databases">
        <title>Characterization of violacein-producing bacteria and related species.</title>
        <authorList>
            <person name="Wilson H.S."/>
            <person name="De Leon M.E."/>
        </authorList>
    </citation>
    <scope>NUCLEOTIDE SEQUENCE</scope>
    <source>
        <strain evidence="1">HSC-15S17</strain>
    </source>
</reference>
<evidence type="ECO:0000313" key="2">
    <source>
        <dbReference type="EMBL" id="MCP2010649.1"/>
    </source>
</evidence>
<protein>
    <submittedName>
        <fullName evidence="1">Uncharacterized protein</fullName>
    </submittedName>
</protein>
<dbReference type="Proteomes" id="UP001155901">
    <property type="component" value="Unassembled WGS sequence"/>
</dbReference>
<dbReference type="AlphaFoldDB" id="A0AA41HDB3"/>
<evidence type="ECO:0000313" key="4">
    <source>
        <dbReference type="Proteomes" id="UP001162889"/>
    </source>
</evidence>
<dbReference type="RefSeq" id="WP_217943215.1">
    <property type="nucleotide sequence ID" value="NZ_JAHTGR010000008.1"/>
</dbReference>
<dbReference type="Proteomes" id="UP001162889">
    <property type="component" value="Unassembled WGS sequence"/>
</dbReference>
<evidence type="ECO:0000313" key="3">
    <source>
        <dbReference type="Proteomes" id="UP001155901"/>
    </source>
</evidence>
<evidence type="ECO:0000313" key="1">
    <source>
        <dbReference type="EMBL" id="MBV6322444.1"/>
    </source>
</evidence>
<organism evidence="1 3">
    <name type="scientific">Duganella violaceipulchra</name>
    <dbReference type="NCBI Taxonomy" id="2849652"/>
    <lineage>
        <taxon>Bacteria</taxon>
        <taxon>Pseudomonadati</taxon>
        <taxon>Pseudomonadota</taxon>
        <taxon>Betaproteobacteria</taxon>
        <taxon>Burkholderiales</taxon>
        <taxon>Oxalobacteraceae</taxon>
        <taxon>Telluria group</taxon>
        <taxon>Duganella</taxon>
    </lineage>
</organism>
<reference evidence="2" key="2">
    <citation type="submission" date="2022-03" db="EMBL/GenBank/DDBJ databases">
        <title>Genome Encyclopedia of Bacteria and Archaea VI: Functional Genomics of Type Strains.</title>
        <authorList>
            <person name="Whitman W."/>
        </authorList>
    </citation>
    <scope>NUCLEOTIDE SEQUENCE</scope>
    <source>
        <strain evidence="2">HSC-15S17</strain>
    </source>
</reference>
<keyword evidence="4" id="KW-1185">Reference proteome</keyword>
<dbReference type="EMBL" id="JAHTGR010000008">
    <property type="protein sequence ID" value="MBV6322444.1"/>
    <property type="molecule type" value="Genomic_DNA"/>
</dbReference>
<name>A0AA41HDB3_9BURK</name>